<sequence length="128" mass="15178">MGIEISHHLPQIESYNPYVLHFISLIQWTTADATTAIHYTTAIAIAIVEVNLLSRKPRLQRRDLENEMEHLRRTHRRPPRVHRRPLVRFRRSSLPHRSKLLQRVRDCKRDESVPAVLRNFQPFSSENS</sequence>
<dbReference type="EMBL" id="JARYMX010000003">
    <property type="protein sequence ID" value="KAJ9556321.1"/>
    <property type="molecule type" value="Genomic_DNA"/>
</dbReference>
<keyword evidence="2" id="KW-1185">Reference proteome</keyword>
<reference evidence="1" key="1">
    <citation type="submission" date="2023-03" db="EMBL/GenBank/DDBJ databases">
        <title>Chromosome-scale reference genome and RAD-based genetic map of yellow starthistle (Centaurea solstitialis) reveal putative structural variation and QTLs associated with invader traits.</title>
        <authorList>
            <person name="Reatini B."/>
            <person name="Cang F.A."/>
            <person name="Jiang Q."/>
            <person name="Mckibben M.T.W."/>
            <person name="Barker M.S."/>
            <person name="Rieseberg L.H."/>
            <person name="Dlugosch K.M."/>
        </authorList>
    </citation>
    <scope>NUCLEOTIDE SEQUENCE</scope>
    <source>
        <strain evidence="1">CAN-66</strain>
        <tissue evidence="1">Leaf</tissue>
    </source>
</reference>
<dbReference type="AlphaFoldDB" id="A0AA38TLN5"/>
<dbReference type="Proteomes" id="UP001172457">
    <property type="component" value="Chromosome 3"/>
</dbReference>
<comment type="caution">
    <text evidence="1">The sequence shown here is derived from an EMBL/GenBank/DDBJ whole genome shotgun (WGS) entry which is preliminary data.</text>
</comment>
<accession>A0AA38TLN5</accession>
<evidence type="ECO:0000313" key="1">
    <source>
        <dbReference type="EMBL" id="KAJ9556321.1"/>
    </source>
</evidence>
<protein>
    <submittedName>
        <fullName evidence="1">Uncharacterized protein</fullName>
    </submittedName>
</protein>
<proteinExistence type="predicted"/>
<name>A0AA38TLN5_9ASTR</name>
<organism evidence="1 2">
    <name type="scientific">Centaurea solstitialis</name>
    <name type="common">yellow star-thistle</name>
    <dbReference type="NCBI Taxonomy" id="347529"/>
    <lineage>
        <taxon>Eukaryota</taxon>
        <taxon>Viridiplantae</taxon>
        <taxon>Streptophyta</taxon>
        <taxon>Embryophyta</taxon>
        <taxon>Tracheophyta</taxon>
        <taxon>Spermatophyta</taxon>
        <taxon>Magnoliopsida</taxon>
        <taxon>eudicotyledons</taxon>
        <taxon>Gunneridae</taxon>
        <taxon>Pentapetalae</taxon>
        <taxon>asterids</taxon>
        <taxon>campanulids</taxon>
        <taxon>Asterales</taxon>
        <taxon>Asteraceae</taxon>
        <taxon>Carduoideae</taxon>
        <taxon>Cardueae</taxon>
        <taxon>Centaureinae</taxon>
        <taxon>Centaurea</taxon>
    </lineage>
</organism>
<gene>
    <name evidence="1" type="ORF">OSB04_010935</name>
</gene>
<evidence type="ECO:0000313" key="2">
    <source>
        <dbReference type="Proteomes" id="UP001172457"/>
    </source>
</evidence>